<dbReference type="Pfam" id="PF13450">
    <property type="entry name" value="NAD_binding_8"/>
    <property type="match status" value="1"/>
</dbReference>
<name>A0A8H6T575_MYCCL</name>
<dbReference type="Proteomes" id="UP000613580">
    <property type="component" value="Unassembled WGS sequence"/>
</dbReference>
<dbReference type="GO" id="GO:0016829">
    <property type="term" value="F:lyase activity"/>
    <property type="evidence" value="ECO:0007669"/>
    <property type="project" value="UniProtKB-KW"/>
</dbReference>
<dbReference type="InterPro" id="IPR036188">
    <property type="entry name" value="FAD/NAD-bd_sf"/>
</dbReference>
<evidence type="ECO:0000313" key="11">
    <source>
        <dbReference type="Proteomes" id="UP000613580"/>
    </source>
</evidence>
<dbReference type="AlphaFoldDB" id="A0A8H6T575"/>
<feature type="signal peptide" evidence="8">
    <location>
        <begin position="1"/>
        <end position="16"/>
    </location>
</feature>
<keyword evidence="10" id="KW-0456">Lyase</keyword>
<keyword evidence="4 8" id="KW-0732">Signal</keyword>
<comment type="caution">
    <text evidence="10">The sequence shown here is derived from an EMBL/GenBank/DDBJ whole genome shotgun (WGS) entry which is preliminary data.</text>
</comment>
<proteinExistence type="inferred from homology"/>
<keyword evidence="6" id="KW-0560">Oxidoreductase</keyword>
<dbReference type="Pfam" id="PF07156">
    <property type="entry name" value="Prenylcys_lyase"/>
    <property type="match status" value="1"/>
</dbReference>
<evidence type="ECO:0000256" key="2">
    <source>
        <dbReference type="ARBA" id="ARBA00009967"/>
    </source>
</evidence>
<evidence type="ECO:0000256" key="5">
    <source>
        <dbReference type="ARBA" id="ARBA00022827"/>
    </source>
</evidence>
<evidence type="ECO:0000256" key="7">
    <source>
        <dbReference type="ARBA" id="ARBA00023180"/>
    </source>
</evidence>
<feature type="domain" description="Prenylcysteine lyase" evidence="9">
    <location>
        <begin position="164"/>
        <end position="494"/>
    </location>
</feature>
<dbReference type="GO" id="GO:0001735">
    <property type="term" value="F:prenylcysteine oxidase activity"/>
    <property type="evidence" value="ECO:0007669"/>
    <property type="project" value="InterPro"/>
</dbReference>
<keyword evidence="7" id="KW-0325">Glycoprotein</keyword>
<evidence type="ECO:0000256" key="1">
    <source>
        <dbReference type="ARBA" id="ARBA00001974"/>
    </source>
</evidence>
<dbReference type="SUPFAM" id="SSF51905">
    <property type="entry name" value="FAD/NAD(P)-binding domain"/>
    <property type="match status" value="1"/>
</dbReference>
<reference evidence="10" key="1">
    <citation type="submission" date="2020-05" db="EMBL/GenBank/DDBJ databases">
        <title>Mycena genomes resolve the evolution of fungal bioluminescence.</title>
        <authorList>
            <person name="Tsai I.J."/>
        </authorList>
    </citation>
    <scope>NUCLEOTIDE SEQUENCE</scope>
    <source>
        <strain evidence="10">110903Hualien_Pintung</strain>
    </source>
</reference>
<gene>
    <name evidence="10" type="ORF">HMN09_00602500</name>
</gene>
<dbReference type="PIRSF" id="PIRSF036292">
    <property type="entry name" value="Prenylcysteine_oxidase"/>
    <property type="match status" value="1"/>
</dbReference>
<dbReference type="PANTHER" id="PTHR15944:SF0">
    <property type="entry name" value="PRENYLCYSTEINE LYASE DOMAIN-CONTAINING PROTEIN"/>
    <property type="match status" value="1"/>
</dbReference>
<accession>A0A8H6T575</accession>
<dbReference type="EMBL" id="JACAZE010000007">
    <property type="protein sequence ID" value="KAF7310597.1"/>
    <property type="molecule type" value="Genomic_DNA"/>
</dbReference>
<dbReference type="PANTHER" id="PTHR15944">
    <property type="entry name" value="FARNESYLCYSTEINE LYASE"/>
    <property type="match status" value="1"/>
</dbReference>
<keyword evidence="5" id="KW-0274">FAD</keyword>
<dbReference type="GO" id="GO:0030328">
    <property type="term" value="P:prenylcysteine catabolic process"/>
    <property type="evidence" value="ECO:0007669"/>
    <property type="project" value="InterPro"/>
</dbReference>
<keyword evidence="3" id="KW-0285">Flavoprotein</keyword>
<evidence type="ECO:0000259" key="9">
    <source>
        <dbReference type="Pfam" id="PF07156"/>
    </source>
</evidence>
<sequence>MYLRVALLALPTAALALQFQLPFKLPFLQQKALESSQSTRIAIVGAGAAGSSAAFWIAKAQERSNISIQVDVYERSSYIGGRSTVVYPYDDPQGYPGVELGASIFIPANRNLWRATHEFNLSRRDFHDEEGLGIWDGTSLVFAVRHFLYWVSRLTRLQATGGWWSWWDTAKALFRYGFHSPRRTQKVVDDMVSKFLTLYSSTPPKWSKLEDLAQTLEWNDLLSKNTADWLEGEGVNHRFISEIVEASTRVNYGHNVDEIHALEGACSLAPTGATAVDGGNFQIFEQFLNRSTANVFLKTSVQSITANSSGKWIVASDRGSQSYDAVIIAAPWQSTGIALPEEITIPKQPYVHLHVTLFSTNLSSLPAKSLNLPASTKIPPMLLTTHEGARNGGKEPEFNSLSYHGKISDSEWVVKIFSKQRISDEWLSKMFDGQVGWVYRKEWDAYPVLPPTSSFPQIKLADGLYYSNSFEPFISTMETETISSRNIVDLLLEEHFNTTICGKPELSDTVQKDSDDYVYGWDC</sequence>
<evidence type="ECO:0000256" key="4">
    <source>
        <dbReference type="ARBA" id="ARBA00022729"/>
    </source>
</evidence>
<comment type="cofactor">
    <cofactor evidence="1">
        <name>FAD</name>
        <dbReference type="ChEBI" id="CHEBI:57692"/>
    </cofactor>
</comment>
<evidence type="ECO:0000256" key="3">
    <source>
        <dbReference type="ARBA" id="ARBA00022630"/>
    </source>
</evidence>
<protein>
    <submittedName>
        <fullName evidence="10">Prenylcysteine lyase</fullName>
    </submittedName>
</protein>
<evidence type="ECO:0000313" key="10">
    <source>
        <dbReference type="EMBL" id="KAF7310597.1"/>
    </source>
</evidence>
<feature type="chain" id="PRO_5034021925" evidence="8">
    <location>
        <begin position="17"/>
        <end position="523"/>
    </location>
</feature>
<dbReference type="InterPro" id="IPR010795">
    <property type="entry name" value="Prenylcys_lyase"/>
</dbReference>
<dbReference type="InterPro" id="IPR017046">
    <property type="entry name" value="Prenylcysteine_Oxase1"/>
</dbReference>
<dbReference type="GO" id="GO:0030327">
    <property type="term" value="P:prenylated protein catabolic process"/>
    <property type="evidence" value="ECO:0007669"/>
    <property type="project" value="TreeGrafter"/>
</dbReference>
<dbReference type="Gene3D" id="3.50.50.60">
    <property type="entry name" value="FAD/NAD(P)-binding domain"/>
    <property type="match status" value="2"/>
</dbReference>
<keyword evidence="11" id="KW-1185">Reference proteome</keyword>
<organism evidence="10 11">
    <name type="scientific">Mycena chlorophos</name>
    <name type="common">Agaric fungus</name>
    <name type="synonym">Agaricus chlorophos</name>
    <dbReference type="NCBI Taxonomy" id="658473"/>
    <lineage>
        <taxon>Eukaryota</taxon>
        <taxon>Fungi</taxon>
        <taxon>Dikarya</taxon>
        <taxon>Basidiomycota</taxon>
        <taxon>Agaricomycotina</taxon>
        <taxon>Agaricomycetes</taxon>
        <taxon>Agaricomycetidae</taxon>
        <taxon>Agaricales</taxon>
        <taxon>Marasmiineae</taxon>
        <taxon>Mycenaceae</taxon>
        <taxon>Mycena</taxon>
    </lineage>
</organism>
<evidence type="ECO:0000256" key="6">
    <source>
        <dbReference type="ARBA" id="ARBA00023002"/>
    </source>
</evidence>
<dbReference type="OrthoDB" id="437369at2759"/>
<evidence type="ECO:0000256" key="8">
    <source>
        <dbReference type="SAM" id="SignalP"/>
    </source>
</evidence>
<comment type="similarity">
    <text evidence="2">Belongs to the prenylcysteine oxidase family.</text>
</comment>